<accession>A0A7V0I9S3</accession>
<gene>
    <name evidence="1" type="primary">pilM</name>
    <name evidence="1" type="ORF">ENF30_00060</name>
</gene>
<sequence>MRVFNSWRALLKPISLTTLFKAFSKKSLLGIDLGRHTIKIVRLGQKGELLDFGTHIMPFEGWADDKRDEYTLLALKALKEQLKLKQKEVAISLPAKHVITKKIELPAMKKEELNKAILVEAEQYIPYNLDEVNLSYEVLSENGEKRHIEVLIAAARKEIVERYIAILTEAGFIPCVLDVENFALANAYEICYGKNEEPVALIDIGASKISILVLINNVPVFAREVPSGGIYLTRKIQEKLKIELEEAEKIKIESTPDENLLESLKEALVEVTNEWLQEIKTALEFFEQNAGTKIEGAILCGGSSRIVGFQEALARYLQKEVYGFNLFGKIHYNVNRFDPAYLQYWNLQAPIAFGLALRDKVET</sequence>
<dbReference type="Gene3D" id="3.30.1490.300">
    <property type="match status" value="1"/>
</dbReference>
<dbReference type="SUPFAM" id="SSF53067">
    <property type="entry name" value="Actin-like ATPase domain"/>
    <property type="match status" value="2"/>
</dbReference>
<dbReference type="PIRSF" id="PIRSF019169">
    <property type="entry name" value="PilM"/>
    <property type="match status" value="1"/>
</dbReference>
<dbReference type="Gene3D" id="3.30.420.40">
    <property type="match status" value="2"/>
</dbReference>
<dbReference type="InterPro" id="IPR050696">
    <property type="entry name" value="FtsA/MreB"/>
</dbReference>
<dbReference type="PANTHER" id="PTHR32432:SF3">
    <property type="entry name" value="ETHANOLAMINE UTILIZATION PROTEIN EUTJ"/>
    <property type="match status" value="1"/>
</dbReference>
<dbReference type="EMBL" id="DQWQ01000004">
    <property type="protein sequence ID" value="HDD35175.1"/>
    <property type="molecule type" value="Genomic_DNA"/>
</dbReference>
<dbReference type="Proteomes" id="UP000885706">
    <property type="component" value="Unassembled WGS sequence"/>
</dbReference>
<organism evidence="1">
    <name type="scientific">Desulfofervidus auxilii</name>
    <dbReference type="NCBI Taxonomy" id="1621989"/>
    <lineage>
        <taxon>Bacteria</taxon>
        <taxon>Pseudomonadati</taxon>
        <taxon>Thermodesulfobacteriota</taxon>
        <taxon>Candidatus Desulfofervidia</taxon>
        <taxon>Candidatus Desulfofervidales</taxon>
        <taxon>Candidatus Desulfofervidaceae</taxon>
        <taxon>Candidatus Desulfofervidus</taxon>
    </lineage>
</organism>
<dbReference type="InterPro" id="IPR043129">
    <property type="entry name" value="ATPase_NBD"/>
</dbReference>
<reference evidence="1" key="1">
    <citation type="journal article" date="2020" name="mSystems">
        <title>Genome- and Community-Level Interaction Insights into Carbon Utilization and Element Cycling Functions of Hydrothermarchaeota in Hydrothermal Sediment.</title>
        <authorList>
            <person name="Zhou Z."/>
            <person name="Liu Y."/>
            <person name="Xu W."/>
            <person name="Pan J."/>
            <person name="Luo Z.H."/>
            <person name="Li M."/>
        </authorList>
    </citation>
    <scope>NUCLEOTIDE SEQUENCE [LARGE SCALE GENOMIC DNA]</scope>
    <source>
        <strain evidence="1">HyVt-113</strain>
    </source>
</reference>
<dbReference type="AlphaFoldDB" id="A0A7V0I9S3"/>
<comment type="caution">
    <text evidence="1">The sequence shown here is derived from an EMBL/GenBank/DDBJ whole genome shotgun (WGS) entry which is preliminary data.</text>
</comment>
<dbReference type="NCBIfam" id="TIGR01175">
    <property type="entry name" value="pilM"/>
    <property type="match status" value="1"/>
</dbReference>
<dbReference type="InterPro" id="IPR005883">
    <property type="entry name" value="PilM"/>
</dbReference>
<protein>
    <submittedName>
        <fullName evidence="1">Type IV pilus assembly protein PilM</fullName>
    </submittedName>
</protein>
<evidence type="ECO:0000313" key="1">
    <source>
        <dbReference type="EMBL" id="HDD35175.1"/>
    </source>
</evidence>
<dbReference type="CDD" id="cd24049">
    <property type="entry name" value="ASKHA_NBD_PilM"/>
    <property type="match status" value="1"/>
</dbReference>
<name>A0A7V0I9S3_DESA2</name>
<proteinExistence type="predicted"/>
<dbReference type="PANTHER" id="PTHR32432">
    <property type="entry name" value="CELL DIVISION PROTEIN FTSA-RELATED"/>
    <property type="match status" value="1"/>
</dbReference>
<dbReference type="Pfam" id="PF11104">
    <property type="entry name" value="PilM_2"/>
    <property type="match status" value="1"/>
</dbReference>